<feature type="region of interest" description="Disordered" evidence="1">
    <location>
        <begin position="1"/>
        <end position="26"/>
    </location>
</feature>
<sequence length="190" mass="19074">MARTAEDRSRAEMPAADPCVPATASETGGKSRMARFVAGSRLVRFLIVSGFVAVAWLLGVIFGVFGTASASADAAPSAVVTGSVIDGGASTRADGFPTSDDALVNAEAMAGRTVDGLTSQSTPGFPPPATADHTPGSHGMVPQGSGGSILFGDVARSFYDVRLVALPAPVAAVLPPVVRTAADDPSFSPD</sequence>
<dbReference type="RefSeq" id="WP_358141364.1">
    <property type="nucleotide sequence ID" value="NZ_JBFALK010000032.1"/>
</dbReference>
<keyword evidence="2" id="KW-1133">Transmembrane helix</keyword>
<reference evidence="3 4" key="1">
    <citation type="submission" date="2024-06" db="EMBL/GenBank/DDBJ databases">
        <title>The Natural Products Discovery Center: Release of the First 8490 Sequenced Strains for Exploring Actinobacteria Biosynthetic Diversity.</title>
        <authorList>
            <person name="Kalkreuter E."/>
            <person name="Kautsar S.A."/>
            <person name="Yang D."/>
            <person name="Bader C.D."/>
            <person name="Teijaro C.N."/>
            <person name="Fluegel L."/>
            <person name="Davis C.M."/>
            <person name="Simpson J.R."/>
            <person name="Lauterbach L."/>
            <person name="Steele A.D."/>
            <person name="Gui C."/>
            <person name="Meng S."/>
            <person name="Li G."/>
            <person name="Viehrig K."/>
            <person name="Ye F."/>
            <person name="Su P."/>
            <person name="Kiefer A.F."/>
            <person name="Nichols A."/>
            <person name="Cepeda A.J."/>
            <person name="Yan W."/>
            <person name="Fan B."/>
            <person name="Jiang Y."/>
            <person name="Adhikari A."/>
            <person name="Zheng C.-J."/>
            <person name="Schuster L."/>
            <person name="Cowan T.M."/>
            <person name="Smanski M.J."/>
            <person name="Chevrette M.G."/>
            <person name="De Carvalho L.P.S."/>
            <person name="Shen B."/>
        </authorList>
    </citation>
    <scope>NUCLEOTIDE SEQUENCE [LARGE SCALE GENOMIC DNA]</scope>
    <source>
        <strain evidence="3 4">NPDC050100</strain>
    </source>
</reference>
<feature type="compositionally biased region" description="Basic and acidic residues" evidence="1">
    <location>
        <begin position="1"/>
        <end position="11"/>
    </location>
</feature>
<protein>
    <submittedName>
        <fullName evidence="3">Uncharacterized protein</fullName>
    </submittedName>
</protein>
<organism evidence="3 4">
    <name type="scientific">Microtetraspora glauca</name>
    <dbReference type="NCBI Taxonomy" id="1996"/>
    <lineage>
        <taxon>Bacteria</taxon>
        <taxon>Bacillati</taxon>
        <taxon>Actinomycetota</taxon>
        <taxon>Actinomycetes</taxon>
        <taxon>Streptosporangiales</taxon>
        <taxon>Streptosporangiaceae</taxon>
        <taxon>Microtetraspora</taxon>
    </lineage>
</organism>
<feature type="transmembrane region" description="Helical" evidence="2">
    <location>
        <begin position="42"/>
        <end position="65"/>
    </location>
</feature>
<keyword evidence="2" id="KW-0472">Membrane</keyword>
<dbReference type="EMBL" id="JBFALK010000032">
    <property type="protein sequence ID" value="MEV0974578.1"/>
    <property type="molecule type" value="Genomic_DNA"/>
</dbReference>
<evidence type="ECO:0000313" key="4">
    <source>
        <dbReference type="Proteomes" id="UP001551675"/>
    </source>
</evidence>
<gene>
    <name evidence="3" type="ORF">AB0I59_38805</name>
</gene>
<accession>A0ABV3GSG1</accession>
<evidence type="ECO:0000256" key="2">
    <source>
        <dbReference type="SAM" id="Phobius"/>
    </source>
</evidence>
<name>A0ABV3GSG1_MICGL</name>
<keyword evidence="2" id="KW-0812">Transmembrane</keyword>
<keyword evidence="4" id="KW-1185">Reference proteome</keyword>
<evidence type="ECO:0000313" key="3">
    <source>
        <dbReference type="EMBL" id="MEV0974578.1"/>
    </source>
</evidence>
<dbReference type="Proteomes" id="UP001551675">
    <property type="component" value="Unassembled WGS sequence"/>
</dbReference>
<feature type="region of interest" description="Disordered" evidence="1">
    <location>
        <begin position="115"/>
        <end position="142"/>
    </location>
</feature>
<comment type="caution">
    <text evidence="3">The sequence shown here is derived from an EMBL/GenBank/DDBJ whole genome shotgun (WGS) entry which is preliminary data.</text>
</comment>
<proteinExistence type="predicted"/>
<evidence type="ECO:0000256" key="1">
    <source>
        <dbReference type="SAM" id="MobiDB-lite"/>
    </source>
</evidence>